<dbReference type="AlphaFoldDB" id="A0AAV6QFM7"/>
<accession>A0AAV6QFM7</accession>
<dbReference type="Proteomes" id="UP000693946">
    <property type="component" value="Linkage Group LG5"/>
</dbReference>
<protein>
    <submittedName>
        <fullName evidence="1">Uncharacterized protein</fullName>
    </submittedName>
</protein>
<proteinExistence type="predicted"/>
<gene>
    <name evidence="1" type="ORF">JOB18_000636</name>
</gene>
<reference evidence="1 2" key="1">
    <citation type="journal article" date="2021" name="Sci. Rep.">
        <title>Chromosome anchoring in Senegalese sole (Solea senegalensis) reveals sex-associated markers and genome rearrangements in flatfish.</title>
        <authorList>
            <person name="Guerrero-Cozar I."/>
            <person name="Gomez-Garrido J."/>
            <person name="Berbel C."/>
            <person name="Martinez-Blanch J.F."/>
            <person name="Alioto T."/>
            <person name="Claros M.G."/>
            <person name="Gagnaire P.A."/>
            <person name="Manchado M."/>
        </authorList>
    </citation>
    <scope>NUCLEOTIDE SEQUENCE [LARGE SCALE GENOMIC DNA]</scope>
    <source>
        <strain evidence="1">Sse05_10M</strain>
    </source>
</reference>
<comment type="caution">
    <text evidence="1">The sequence shown here is derived from an EMBL/GenBank/DDBJ whole genome shotgun (WGS) entry which is preliminary data.</text>
</comment>
<evidence type="ECO:0000313" key="1">
    <source>
        <dbReference type="EMBL" id="KAG7488894.1"/>
    </source>
</evidence>
<name>A0AAV6QFM7_SOLSE</name>
<sequence>MEMKEEEDDEEEEDGAVWLGDWSLQSVSSSPPPFSPAALRKRFISSFSFVDLHNHQHSGHCCRSRSLPPQ</sequence>
<keyword evidence="2" id="KW-1185">Reference proteome</keyword>
<evidence type="ECO:0000313" key="2">
    <source>
        <dbReference type="Proteomes" id="UP000693946"/>
    </source>
</evidence>
<organism evidence="1 2">
    <name type="scientific">Solea senegalensis</name>
    <name type="common">Senegalese sole</name>
    <dbReference type="NCBI Taxonomy" id="28829"/>
    <lineage>
        <taxon>Eukaryota</taxon>
        <taxon>Metazoa</taxon>
        <taxon>Chordata</taxon>
        <taxon>Craniata</taxon>
        <taxon>Vertebrata</taxon>
        <taxon>Euteleostomi</taxon>
        <taxon>Actinopterygii</taxon>
        <taxon>Neopterygii</taxon>
        <taxon>Teleostei</taxon>
        <taxon>Neoteleostei</taxon>
        <taxon>Acanthomorphata</taxon>
        <taxon>Carangaria</taxon>
        <taxon>Pleuronectiformes</taxon>
        <taxon>Pleuronectoidei</taxon>
        <taxon>Soleidae</taxon>
        <taxon>Solea</taxon>
    </lineage>
</organism>
<dbReference type="EMBL" id="JAGKHQ010000017">
    <property type="protein sequence ID" value="KAG7488894.1"/>
    <property type="molecule type" value="Genomic_DNA"/>
</dbReference>